<accession>A0A7X0CGJ7</accession>
<comment type="caution">
    <text evidence="9">The sequence shown here is derived from an EMBL/GenBank/DDBJ whole genome shotgun (WGS) entry which is preliminary data.</text>
</comment>
<keyword evidence="6 7" id="KW-0804">Transcription</keyword>
<reference evidence="9 10" key="1">
    <citation type="submission" date="2020-08" db="EMBL/GenBank/DDBJ databases">
        <title>The Agave Microbiome: Exploring the role of microbial communities in plant adaptations to desert environments.</title>
        <authorList>
            <person name="Partida-Martinez L.P."/>
        </authorList>
    </citation>
    <scope>NUCLEOTIDE SEQUENCE [LARGE SCALE GENOMIC DNA]</scope>
    <source>
        <strain evidence="9 10">AT3.2</strain>
    </source>
</reference>
<dbReference type="GO" id="GO:0003700">
    <property type="term" value="F:DNA-binding transcription factor activity"/>
    <property type="evidence" value="ECO:0007669"/>
    <property type="project" value="UniProtKB-UniRule"/>
</dbReference>
<evidence type="ECO:0000313" key="10">
    <source>
        <dbReference type="Proteomes" id="UP000540787"/>
    </source>
</evidence>
<keyword evidence="4 7" id="KW-0805">Transcription regulation</keyword>
<dbReference type="InterPro" id="IPR035642">
    <property type="entry name" value="MraZ_N"/>
</dbReference>
<dbReference type="Proteomes" id="UP000540787">
    <property type="component" value="Unassembled WGS sequence"/>
</dbReference>
<dbReference type="CDD" id="cd16321">
    <property type="entry name" value="MraZ_C"/>
    <property type="match status" value="1"/>
</dbReference>
<keyword evidence="5 7" id="KW-0238">DNA-binding</keyword>
<dbReference type="InterPro" id="IPR035644">
    <property type="entry name" value="MraZ_C"/>
</dbReference>
<dbReference type="GO" id="GO:0000976">
    <property type="term" value="F:transcription cis-regulatory region binding"/>
    <property type="evidence" value="ECO:0007669"/>
    <property type="project" value="TreeGrafter"/>
</dbReference>
<sequence length="184" mass="20236">MTVNIASTKVGNSVKKCRFVGRNPDPGARQQRPTEFSKLGIYVFQGASAINLDAKGRMSIPAKHRDALTLQCEGRVTLTKHPQGCLLFFPRPVWEEHRKQIAAWPMSARSWQRIFLGNAVDVELDSAGRILISPELRAAVGLEKEVMMLGMGSHFEIWNAAKLAEDEAAAVAGGMPDVLSNFSF</sequence>
<dbReference type="Pfam" id="PF02381">
    <property type="entry name" value="MraZ"/>
    <property type="match status" value="2"/>
</dbReference>
<dbReference type="GO" id="GO:0009295">
    <property type="term" value="C:nucleoid"/>
    <property type="evidence" value="ECO:0007669"/>
    <property type="project" value="UniProtKB-SubCell"/>
</dbReference>
<dbReference type="InterPro" id="IPR038619">
    <property type="entry name" value="MraZ_sf"/>
</dbReference>
<dbReference type="Gene3D" id="3.40.1550.20">
    <property type="entry name" value="Transcriptional regulator MraZ domain"/>
    <property type="match status" value="1"/>
</dbReference>
<keyword evidence="3" id="KW-0677">Repeat</keyword>
<proteinExistence type="inferred from homology"/>
<dbReference type="InterPro" id="IPR003444">
    <property type="entry name" value="MraZ"/>
</dbReference>
<dbReference type="EMBL" id="JACHBX010000005">
    <property type="protein sequence ID" value="MBB6136137.1"/>
    <property type="molecule type" value="Genomic_DNA"/>
</dbReference>
<feature type="domain" description="SpoVT-AbrB" evidence="8">
    <location>
        <begin position="119"/>
        <end position="162"/>
    </location>
</feature>
<comment type="subunit">
    <text evidence="7">Forms oligomers.</text>
</comment>
<evidence type="ECO:0000256" key="1">
    <source>
        <dbReference type="ARBA" id="ARBA00013860"/>
    </source>
</evidence>
<dbReference type="PROSITE" id="PS51740">
    <property type="entry name" value="SPOVT_ABRB"/>
    <property type="match status" value="2"/>
</dbReference>
<dbReference type="PANTHER" id="PTHR34701:SF1">
    <property type="entry name" value="TRANSCRIPTIONAL REGULATOR MRAZ"/>
    <property type="match status" value="1"/>
</dbReference>
<name>A0A7X0CGJ7_9BURK</name>
<dbReference type="SUPFAM" id="SSF89447">
    <property type="entry name" value="AbrB/MazE/MraZ-like"/>
    <property type="match status" value="1"/>
</dbReference>
<dbReference type="PANTHER" id="PTHR34701">
    <property type="entry name" value="TRANSCRIPTIONAL REGULATOR MRAZ"/>
    <property type="match status" value="1"/>
</dbReference>
<evidence type="ECO:0000256" key="5">
    <source>
        <dbReference type="ARBA" id="ARBA00023125"/>
    </source>
</evidence>
<dbReference type="GO" id="GO:0005737">
    <property type="term" value="C:cytoplasm"/>
    <property type="evidence" value="ECO:0007669"/>
    <property type="project" value="UniProtKB-UniRule"/>
</dbReference>
<dbReference type="CDD" id="cd16320">
    <property type="entry name" value="MraZ_N"/>
    <property type="match status" value="1"/>
</dbReference>
<gene>
    <name evidence="7" type="primary">mraZ</name>
    <name evidence="9" type="ORF">HD842_004314</name>
</gene>
<keyword evidence="10" id="KW-1185">Reference proteome</keyword>
<keyword evidence="2 7" id="KW-0963">Cytoplasm</keyword>
<organism evidence="9 10">
    <name type="scientific">Massilia aurea</name>
    <dbReference type="NCBI Taxonomy" id="373040"/>
    <lineage>
        <taxon>Bacteria</taxon>
        <taxon>Pseudomonadati</taxon>
        <taxon>Pseudomonadota</taxon>
        <taxon>Betaproteobacteria</taxon>
        <taxon>Burkholderiales</taxon>
        <taxon>Oxalobacteraceae</taxon>
        <taxon>Telluria group</taxon>
        <taxon>Massilia</taxon>
    </lineage>
</organism>
<evidence type="ECO:0000256" key="4">
    <source>
        <dbReference type="ARBA" id="ARBA00023015"/>
    </source>
</evidence>
<dbReference type="HAMAP" id="MF_01008">
    <property type="entry name" value="MraZ"/>
    <property type="match status" value="1"/>
</dbReference>
<dbReference type="GO" id="GO:2000143">
    <property type="term" value="P:negative regulation of DNA-templated transcription initiation"/>
    <property type="evidence" value="ECO:0007669"/>
    <property type="project" value="TreeGrafter"/>
</dbReference>
<comment type="subcellular location">
    <subcellularLocation>
        <location evidence="7">Cytoplasm</location>
        <location evidence="7">Nucleoid</location>
    </subcellularLocation>
</comment>
<evidence type="ECO:0000256" key="6">
    <source>
        <dbReference type="ARBA" id="ARBA00023163"/>
    </source>
</evidence>
<dbReference type="InterPro" id="IPR020603">
    <property type="entry name" value="MraZ_dom"/>
</dbReference>
<dbReference type="AlphaFoldDB" id="A0A7X0CGJ7"/>
<dbReference type="InterPro" id="IPR007159">
    <property type="entry name" value="SpoVT-AbrB_dom"/>
</dbReference>
<protein>
    <recommendedName>
        <fullName evidence="1 7">Transcriptional regulator MraZ</fullName>
    </recommendedName>
</protein>
<feature type="domain" description="SpoVT-AbrB" evidence="8">
    <location>
        <begin position="47"/>
        <end position="93"/>
    </location>
</feature>
<evidence type="ECO:0000256" key="3">
    <source>
        <dbReference type="ARBA" id="ARBA00022737"/>
    </source>
</evidence>
<evidence type="ECO:0000259" key="8">
    <source>
        <dbReference type="PROSITE" id="PS51740"/>
    </source>
</evidence>
<evidence type="ECO:0000256" key="2">
    <source>
        <dbReference type="ARBA" id="ARBA00022490"/>
    </source>
</evidence>
<evidence type="ECO:0000256" key="7">
    <source>
        <dbReference type="HAMAP-Rule" id="MF_01008"/>
    </source>
</evidence>
<evidence type="ECO:0000313" key="9">
    <source>
        <dbReference type="EMBL" id="MBB6136137.1"/>
    </source>
</evidence>
<dbReference type="InterPro" id="IPR037914">
    <property type="entry name" value="SpoVT-AbrB_sf"/>
</dbReference>
<dbReference type="NCBIfam" id="TIGR00242">
    <property type="entry name" value="division/cell wall cluster transcriptional repressor MraZ"/>
    <property type="match status" value="1"/>
</dbReference>
<comment type="similarity">
    <text evidence="7">Belongs to the MraZ family.</text>
</comment>